<name>A0ABN8Y9M3_RANTA</name>
<reference evidence="2" key="1">
    <citation type="submission" date="2023-04" db="EMBL/GenBank/DDBJ databases">
        <authorList>
            <consortium name="ELIXIR-Norway"/>
        </authorList>
    </citation>
    <scope>NUCLEOTIDE SEQUENCE [LARGE SCALE GENOMIC DNA]</scope>
</reference>
<gene>
    <name evidence="2" type="ORF">MRATA1EN1_LOCUS7227</name>
</gene>
<proteinExistence type="predicted"/>
<feature type="compositionally biased region" description="Low complexity" evidence="1">
    <location>
        <begin position="45"/>
        <end position="58"/>
    </location>
</feature>
<dbReference type="EMBL" id="OX459952">
    <property type="protein sequence ID" value="CAI9158265.1"/>
    <property type="molecule type" value="Genomic_DNA"/>
</dbReference>
<evidence type="ECO:0000313" key="3">
    <source>
        <dbReference type="Proteomes" id="UP001176941"/>
    </source>
</evidence>
<feature type="region of interest" description="Disordered" evidence="1">
    <location>
        <begin position="153"/>
        <end position="176"/>
    </location>
</feature>
<keyword evidence="3" id="KW-1185">Reference proteome</keyword>
<dbReference type="Proteomes" id="UP001176941">
    <property type="component" value="Chromosome 16"/>
</dbReference>
<feature type="region of interest" description="Disordered" evidence="1">
    <location>
        <begin position="192"/>
        <end position="212"/>
    </location>
</feature>
<feature type="compositionally biased region" description="Basic residues" evidence="1">
    <location>
        <begin position="59"/>
        <end position="80"/>
    </location>
</feature>
<sequence>MAAISSLSGFQAPSDRMRPGFGPAPGRCVDSTQRRAGGAGVSPEGTAAVRSRAGAAQRRAGHRGCRGRGRRLGRSGRGAHRPQAGPQLAHPSFAESTERLGVSTGGLLIWEAAGTGAVGRRVPATPLAPRPGAPAWSRVSAWRAPFLPAAARSQPRARFAAQPSPQPARPLAASSRNGAACGLPAFPAANRLPPLHSHSPALGKGLAHSRKL</sequence>
<feature type="region of interest" description="Disordered" evidence="1">
    <location>
        <begin position="1"/>
        <end position="92"/>
    </location>
</feature>
<feature type="compositionally biased region" description="Polar residues" evidence="1">
    <location>
        <begin position="1"/>
        <end position="11"/>
    </location>
</feature>
<organism evidence="2 3">
    <name type="scientific">Rangifer tarandus platyrhynchus</name>
    <name type="common">Svalbard reindeer</name>
    <dbReference type="NCBI Taxonomy" id="3082113"/>
    <lineage>
        <taxon>Eukaryota</taxon>
        <taxon>Metazoa</taxon>
        <taxon>Chordata</taxon>
        <taxon>Craniata</taxon>
        <taxon>Vertebrata</taxon>
        <taxon>Euteleostomi</taxon>
        <taxon>Mammalia</taxon>
        <taxon>Eutheria</taxon>
        <taxon>Laurasiatheria</taxon>
        <taxon>Artiodactyla</taxon>
        <taxon>Ruminantia</taxon>
        <taxon>Pecora</taxon>
        <taxon>Cervidae</taxon>
        <taxon>Odocoileinae</taxon>
        <taxon>Rangifer</taxon>
    </lineage>
</organism>
<evidence type="ECO:0000313" key="2">
    <source>
        <dbReference type="EMBL" id="CAI9158265.1"/>
    </source>
</evidence>
<accession>A0ABN8Y9M3</accession>
<evidence type="ECO:0000256" key="1">
    <source>
        <dbReference type="SAM" id="MobiDB-lite"/>
    </source>
</evidence>
<protein>
    <submittedName>
        <fullName evidence="2">Uncharacterized protein</fullName>
    </submittedName>
</protein>